<feature type="chain" id="PRO_5042884740" evidence="10">
    <location>
        <begin position="28"/>
        <end position="997"/>
    </location>
</feature>
<keyword evidence="10" id="KW-0732">Signal</keyword>
<keyword evidence="5 9" id="KW-0798">TonB box</keyword>
<evidence type="ECO:0000256" key="6">
    <source>
        <dbReference type="ARBA" id="ARBA00023136"/>
    </source>
</evidence>
<dbReference type="PANTHER" id="PTHR40980:SF3">
    <property type="entry name" value="TONB-DEPENDENT RECEPTOR-LIKE BETA-BARREL DOMAIN-CONTAINING PROTEIN"/>
    <property type="match status" value="1"/>
</dbReference>
<evidence type="ECO:0000256" key="9">
    <source>
        <dbReference type="RuleBase" id="RU003357"/>
    </source>
</evidence>
<keyword evidence="7 8" id="KW-0998">Cell outer membrane</keyword>
<keyword evidence="3 8" id="KW-1134">Transmembrane beta strand</keyword>
<dbReference type="GO" id="GO:0009279">
    <property type="term" value="C:cell outer membrane"/>
    <property type="evidence" value="ECO:0007669"/>
    <property type="project" value="UniProtKB-SubCell"/>
</dbReference>
<dbReference type="InterPro" id="IPR037066">
    <property type="entry name" value="Plug_dom_sf"/>
</dbReference>
<feature type="domain" description="TonB-dependent receptor plug" evidence="12">
    <location>
        <begin position="61"/>
        <end position="174"/>
    </location>
</feature>
<dbReference type="Pfam" id="PF07715">
    <property type="entry name" value="Plug"/>
    <property type="match status" value="1"/>
</dbReference>
<dbReference type="PANTHER" id="PTHR40980">
    <property type="entry name" value="PLUG DOMAIN-CONTAINING PROTEIN"/>
    <property type="match status" value="1"/>
</dbReference>
<dbReference type="InterPro" id="IPR010104">
    <property type="entry name" value="TonB_rcpt_bac"/>
</dbReference>
<evidence type="ECO:0000256" key="4">
    <source>
        <dbReference type="ARBA" id="ARBA00022692"/>
    </source>
</evidence>
<evidence type="ECO:0000256" key="5">
    <source>
        <dbReference type="ARBA" id="ARBA00023077"/>
    </source>
</evidence>
<dbReference type="EMBL" id="LYVI01000002">
    <property type="protein sequence ID" value="OBU62915.1"/>
    <property type="molecule type" value="Genomic_DNA"/>
</dbReference>
<dbReference type="InterPro" id="IPR012910">
    <property type="entry name" value="Plug_dom"/>
</dbReference>
<evidence type="ECO:0000313" key="13">
    <source>
        <dbReference type="EMBL" id="OBU62915.1"/>
    </source>
</evidence>
<comment type="caution">
    <text evidence="13">The sequence shown here is derived from an EMBL/GenBank/DDBJ whole genome shotgun (WGS) entry which is preliminary data.</text>
</comment>
<organism evidence="13 14">
    <name type="scientific">Stenotrophomonas maltophilia</name>
    <name type="common">Pseudomonas maltophilia</name>
    <name type="synonym">Xanthomonas maltophilia</name>
    <dbReference type="NCBI Taxonomy" id="40324"/>
    <lineage>
        <taxon>Bacteria</taxon>
        <taxon>Pseudomonadati</taxon>
        <taxon>Pseudomonadota</taxon>
        <taxon>Gammaproteobacteria</taxon>
        <taxon>Lysobacterales</taxon>
        <taxon>Lysobacteraceae</taxon>
        <taxon>Stenotrophomonas</taxon>
        <taxon>Stenotrophomonas maltophilia group</taxon>
    </lineage>
</organism>
<dbReference type="InterPro" id="IPR036942">
    <property type="entry name" value="Beta-barrel_TonB_sf"/>
</dbReference>
<keyword evidence="13" id="KW-0675">Receptor</keyword>
<keyword evidence="4 8" id="KW-0812">Transmembrane</keyword>
<dbReference type="Gene3D" id="2.40.170.20">
    <property type="entry name" value="TonB-dependent receptor, beta-barrel domain"/>
    <property type="match status" value="1"/>
</dbReference>
<proteinExistence type="inferred from homology"/>
<dbReference type="AlphaFoldDB" id="A0AAP7GUQ3"/>
<dbReference type="Proteomes" id="UP000092125">
    <property type="component" value="Unassembled WGS sequence"/>
</dbReference>
<sequence>MKTYKAVPRKTMLTSALLAALAAPAWAQDAPGTNEPVDPTTLDAVQVTGIRGSLTSSMNLKRDSQGVVDGIVAEDIGKFPDTNLAESLQRISGVSIDRTSSGEGSKVTVRGIGPDYNLVLLNGRQMPASNLGNGGGGLSGSRSFDFANLASESISAVEVYKTSRADNPAGGIGATINIKTLRPLESEPVISLGLKAVNDSSNDNLPRTLRGSNVTGELSGIFSQRYADDRFGVTFSASHQERDSGFNQATVAEGWATFKGNESADWRALPLPGQGYSDRITNRPGPDDVYARPQNTAYNVNGVQRQRTNAQATFQWKPADNVTTTLDYTYVENKVQQQRSELSVWFNYGPGDSIWTNGPVSAPIIYSEDMTNSDVSMGGAKLATKTDMHSLGFNVDWEVNDALDLSFDVHNAESESRPDSPYGSAGVLGVAAFVRGTTTVDYSGDLPIINIALPPGGVQASDALVTGSVFQNSYNKSKVQQYQGRGTFRFADYSALDFGVGHTQVENRSASAIMQRNSWGGLGSPADYADDIWYADNMGKYFKAFSGHNDPRLTGQFLVFDFDRLIDRAAQVGTDSDPACPSCYYAPTEYSEDIRTTEKSKSAYLQYRTTLDWSMPLHVAVGARYEQTEVESNALVRVPTGISWSSANEFNIDYAADRGFVGGKGKYDYVLPNVDLKLDLAETLALRGSYSRTLGRPSWTQIQSGQSLADIVRTQGGTGTRGNPGLEPLISDNFDLSLEWYYGEASYASVGFFRKNIKNFISDTIVRENAGTLHTPVGGAYWNEALASGCGTTDMPCIRDYIFTNHAGDPGVTYTGRNSAGQMTGTIVGQPNDPVAGFDITVPANQHSDHLDGWEVAVQHLFGQSGFGVAANYTKVKSGLTFNNLSLGDQYPMIGLSDSANVVAFYDKNAWQIRAAYNWRDKFLNGIGGQGPNPNYTAAYGQLDLNISYAVSEQLTLSLEAINLTDETMRTYSRHTNMLRYATQTGPRYMFGVRYKF</sequence>
<evidence type="ECO:0000259" key="12">
    <source>
        <dbReference type="Pfam" id="PF07715"/>
    </source>
</evidence>
<comment type="subcellular location">
    <subcellularLocation>
        <location evidence="1 8">Cell outer membrane</location>
        <topology evidence="1 8">Multi-pass membrane protein</topology>
    </subcellularLocation>
</comment>
<dbReference type="InterPro" id="IPR039426">
    <property type="entry name" value="TonB-dep_rcpt-like"/>
</dbReference>
<evidence type="ECO:0000256" key="3">
    <source>
        <dbReference type="ARBA" id="ARBA00022452"/>
    </source>
</evidence>
<dbReference type="NCBIfam" id="TIGR01782">
    <property type="entry name" value="TonB-Xanth-Caul"/>
    <property type="match status" value="1"/>
</dbReference>
<comment type="similarity">
    <text evidence="8 9">Belongs to the TonB-dependent receptor family.</text>
</comment>
<reference evidence="13 14" key="1">
    <citation type="submission" date="2016-05" db="EMBL/GenBank/DDBJ databases">
        <title>Draft Genome Sequences of Stenotrophomonas maltophilia Strains Sm32COP, Sm41DVV, Sm46PAILV, SmF3, SmF22, SmSOFb1 and SmCVFa1, Isolated from Different Manures, in France.</title>
        <authorList>
            <person name="Nazaret S."/>
            <person name="Bodilis J."/>
        </authorList>
    </citation>
    <scope>NUCLEOTIDE SEQUENCE [LARGE SCALE GENOMIC DNA]</scope>
    <source>
        <strain evidence="13 14">Sm41DVV</strain>
    </source>
</reference>
<evidence type="ECO:0000256" key="8">
    <source>
        <dbReference type="PROSITE-ProRule" id="PRU01360"/>
    </source>
</evidence>
<keyword evidence="6 8" id="KW-0472">Membrane</keyword>
<evidence type="ECO:0000256" key="1">
    <source>
        <dbReference type="ARBA" id="ARBA00004571"/>
    </source>
</evidence>
<feature type="domain" description="TonB-dependent receptor-like beta-barrel" evidence="11">
    <location>
        <begin position="458"/>
        <end position="964"/>
    </location>
</feature>
<keyword evidence="2 8" id="KW-0813">Transport</keyword>
<name>A0AAP7GUQ3_STEMA</name>
<dbReference type="InterPro" id="IPR000531">
    <property type="entry name" value="Beta-barrel_TonB"/>
</dbReference>
<dbReference type="Pfam" id="PF00593">
    <property type="entry name" value="TonB_dep_Rec_b-barrel"/>
    <property type="match status" value="1"/>
</dbReference>
<protein>
    <submittedName>
        <fullName evidence="13">TonB-dependent receptor</fullName>
    </submittedName>
</protein>
<dbReference type="Gene3D" id="2.170.130.10">
    <property type="entry name" value="TonB-dependent receptor, plug domain"/>
    <property type="match status" value="1"/>
</dbReference>
<dbReference type="RefSeq" id="WP_065174397.1">
    <property type="nucleotide sequence ID" value="NZ_JAMYCP010000008.1"/>
</dbReference>
<accession>A0AAP7GUQ3</accession>
<evidence type="ECO:0000256" key="10">
    <source>
        <dbReference type="SAM" id="SignalP"/>
    </source>
</evidence>
<dbReference type="PROSITE" id="PS52016">
    <property type="entry name" value="TONB_DEPENDENT_REC_3"/>
    <property type="match status" value="1"/>
</dbReference>
<feature type="signal peptide" evidence="10">
    <location>
        <begin position="1"/>
        <end position="27"/>
    </location>
</feature>
<dbReference type="SUPFAM" id="SSF56935">
    <property type="entry name" value="Porins"/>
    <property type="match status" value="1"/>
</dbReference>
<evidence type="ECO:0000256" key="7">
    <source>
        <dbReference type="ARBA" id="ARBA00023237"/>
    </source>
</evidence>
<gene>
    <name evidence="13" type="ORF">A9K56_04520</name>
</gene>
<evidence type="ECO:0000259" key="11">
    <source>
        <dbReference type="Pfam" id="PF00593"/>
    </source>
</evidence>
<evidence type="ECO:0000313" key="14">
    <source>
        <dbReference type="Proteomes" id="UP000092125"/>
    </source>
</evidence>
<evidence type="ECO:0000256" key="2">
    <source>
        <dbReference type="ARBA" id="ARBA00022448"/>
    </source>
</evidence>